<gene>
    <name evidence="3" type="ORF">Pma05_55080</name>
</gene>
<sequence>MAPAVACLISPADLALRQAEVVEGARRTAAVTQLPVEIECAYEVVVRLGDGSTATNAGSEGTNRVIKTIARDAHGFRNPENQRLRTRTATTRRHRGHLNPT</sequence>
<dbReference type="Proteomes" id="UP000621500">
    <property type="component" value="Unassembled WGS sequence"/>
</dbReference>
<accession>A0ABQ4EW95</accession>
<proteinExistence type="predicted"/>
<reference evidence="3 4" key="1">
    <citation type="submission" date="2021-01" db="EMBL/GenBank/DDBJ databases">
        <title>Whole genome shotgun sequence of Plantactinospora mayteni NBRC 109088.</title>
        <authorList>
            <person name="Komaki H."/>
            <person name="Tamura T."/>
        </authorList>
    </citation>
    <scope>NUCLEOTIDE SEQUENCE [LARGE SCALE GENOMIC DNA]</scope>
    <source>
        <strain evidence="3 4">NBRC 109088</strain>
    </source>
</reference>
<protein>
    <recommendedName>
        <fullName evidence="2">Transposase IS204/IS1001/IS1096/IS1165 DDE domain-containing protein</fullName>
    </recommendedName>
</protein>
<keyword evidence="4" id="KW-1185">Reference proteome</keyword>
<dbReference type="EMBL" id="BONX01000038">
    <property type="protein sequence ID" value="GIG98935.1"/>
    <property type="molecule type" value="Genomic_DNA"/>
</dbReference>
<evidence type="ECO:0000313" key="3">
    <source>
        <dbReference type="EMBL" id="GIG98935.1"/>
    </source>
</evidence>
<feature type="compositionally biased region" description="Basic residues" evidence="1">
    <location>
        <begin position="84"/>
        <end position="101"/>
    </location>
</feature>
<feature type="region of interest" description="Disordered" evidence="1">
    <location>
        <begin position="80"/>
        <end position="101"/>
    </location>
</feature>
<evidence type="ECO:0000313" key="4">
    <source>
        <dbReference type="Proteomes" id="UP000621500"/>
    </source>
</evidence>
<evidence type="ECO:0000256" key="1">
    <source>
        <dbReference type="SAM" id="MobiDB-lite"/>
    </source>
</evidence>
<name>A0ABQ4EW95_9ACTN</name>
<dbReference type="InterPro" id="IPR002560">
    <property type="entry name" value="Transposase_DDE"/>
</dbReference>
<evidence type="ECO:0000259" key="2">
    <source>
        <dbReference type="Pfam" id="PF01610"/>
    </source>
</evidence>
<organism evidence="3 4">
    <name type="scientific">Plantactinospora mayteni</name>
    <dbReference type="NCBI Taxonomy" id="566021"/>
    <lineage>
        <taxon>Bacteria</taxon>
        <taxon>Bacillati</taxon>
        <taxon>Actinomycetota</taxon>
        <taxon>Actinomycetes</taxon>
        <taxon>Micromonosporales</taxon>
        <taxon>Micromonosporaceae</taxon>
        <taxon>Plantactinospora</taxon>
    </lineage>
</organism>
<dbReference type="Pfam" id="PF01610">
    <property type="entry name" value="DDE_Tnp_ISL3"/>
    <property type="match status" value="1"/>
</dbReference>
<comment type="caution">
    <text evidence="3">The sequence shown here is derived from an EMBL/GenBank/DDBJ whole genome shotgun (WGS) entry which is preliminary data.</text>
</comment>
<feature type="domain" description="Transposase IS204/IS1001/IS1096/IS1165 DDE" evidence="2">
    <location>
        <begin position="52"/>
        <end position="85"/>
    </location>
</feature>